<gene>
    <name evidence="3" type="ORF">NP233_g10837</name>
</gene>
<feature type="region of interest" description="Disordered" evidence="1">
    <location>
        <begin position="375"/>
        <end position="479"/>
    </location>
</feature>
<protein>
    <recommendedName>
        <fullName evidence="2">DUF6830 domain-containing protein</fullName>
    </recommendedName>
</protein>
<keyword evidence="4" id="KW-1185">Reference proteome</keyword>
<dbReference type="Pfam" id="PF20722">
    <property type="entry name" value="DUF6830"/>
    <property type="match status" value="1"/>
</dbReference>
<dbReference type="Gene3D" id="1.20.1280.50">
    <property type="match status" value="1"/>
</dbReference>
<dbReference type="EMBL" id="JANIEX010001172">
    <property type="protein sequence ID" value="KAJ3560440.1"/>
    <property type="molecule type" value="Genomic_DNA"/>
</dbReference>
<comment type="caution">
    <text evidence="3">The sequence shown here is derived from an EMBL/GenBank/DDBJ whole genome shotgun (WGS) entry which is preliminary data.</text>
</comment>
<organism evidence="3 4">
    <name type="scientific">Leucocoprinus birnbaumii</name>
    <dbReference type="NCBI Taxonomy" id="56174"/>
    <lineage>
        <taxon>Eukaryota</taxon>
        <taxon>Fungi</taxon>
        <taxon>Dikarya</taxon>
        <taxon>Basidiomycota</taxon>
        <taxon>Agaricomycotina</taxon>
        <taxon>Agaricomycetes</taxon>
        <taxon>Agaricomycetidae</taxon>
        <taxon>Agaricales</taxon>
        <taxon>Agaricineae</taxon>
        <taxon>Agaricaceae</taxon>
        <taxon>Leucocoprinus</taxon>
    </lineage>
</organism>
<evidence type="ECO:0000313" key="4">
    <source>
        <dbReference type="Proteomes" id="UP001213000"/>
    </source>
</evidence>
<feature type="compositionally biased region" description="Polar residues" evidence="1">
    <location>
        <begin position="315"/>
        <end position="325"/>
    </location>
</feature>
<feature type="compositionally biased region" description="Polar residues" evidence="1">
    <location>
        <begin position="455"/>
        <end position="464"/>
    </location>
</feature>
<accession>A0AAD5VHR1</accession>
<feature type="compositionally biased region" description="Polar residues" evidence="1">
    <location>
        <begin position="415"/>
        <end position="443"/>
    </location>
</feature>
<sequence>MATSCLRCGFHPATSDVYHPAEDQVLFLTEEIRRINEAITRLLGEKVELSKRLNTVQTSCRNLPDEILSDIFTAAQAIYTPSSHIGMYPSRVAIGEFPVRIIGAVCSRWRQVAWTTPALWASLDLTNADGMSLGYITQLASLYVQNAGGFPMKVMVDYNGEIFSALQWLIFEDNPQKIESLQLVHLPVDRLALLSTSFSALKRIDLSPPTNSEELSLPSSVSYSLVALPNLKEVVLEGPYASLELPWNQMTCIDISNTTFNVAARALISCPNLVHYHARQLSATLNTTISRRGTWGLNSVPSDEEDITPPLSPRAQRQSNDSNRLIVTPPPTSTRTTLSHRISGPGPTAHYSDHTVANLSRRLIRLHSEQQNQDTIPTFASPASPIAGDPPEAIQDNSVQRVPQPEEFPPLPSIAHSTTSQLGSPIHLSPTQIIEPSRLNLNPISDPPNHPHASEPSSRSSTPDQDMPSELKVKEPPVFTGDRLKFDESLFSASNEVPSNNPQVFIPAEPSGVPLSLAPKTPQSSDMPNADMHEYSMDVDNPSMDFVEQQLDPDTEYHPHPGQVLSGQGQGFMDKFWADDHSQLRSKTGNVFYPFASQEEWELSAFLLRSGLSNASIDELLKLSLIKKLSLSFATSRDLHSRNEILPSSAPWEYKPISTAVPTKSPVYLYYRNALKCLEDLLQSPLLKDHVQFTPFRLFSAADSAVRIYSEWLSGDRAWNLKDQIPEDGTLVGVILSSDKTNITNLSGGRVAHPLLMSCANINMDFRNKASNHTFQLVALLPIPHYIHHKRPIQSMLENRLFHASLDIVLEPLKVAARIGHLMSDPAGSLRWCFTPLAAYIVDTPESALIACVGGKTSSVTTATYKEFGDDFQHPPRLGNATLQEIAKIVIKVDPENLEEYWKASSEKRQNGVHLPFWRDWPLAEPSLFLTPEPLHHWHKQFWDHDVRWCLNAVGSSEIDFRFSILQPHTGLRHFGGGISSLKQVSGRDHREIQKYILPVLAGAVSPSFLSAIRGLLKFRYLAQAPLITSTMLEDINNALKLFHENKQAIIDAGGRLGTNGVIDNWFIPKLEFLQSVAPNIQANGAAHQWSADVTEHAHIEVVKKPSRASNNHGYERQICRHLDRLDKLSRFDLATAIAEAHVTLIPTLPPSSTLSDGEYPMDEPDDAKVASTSDLLALIDPIGNKPGSQTLTNPHMANYFYQATVSSNQATPNLHQTSWTEQVTDFTVLHLSCDPDIRRQPVHYFSQLFNIPDLTPAIMDFLTRFNNSGNSFNIGGRRISPIDCTLPFHDIEVWTSAKLQNRAYHAPHNILPAVTINVQPPSDDWPYGRYDSVIAAVDDHSVWPHSGLEGHIICTIKTIFRIISPTKHNLGPLPEFLNMHSGGTLYHRKIPQTPL</sequence>
<dbReference type="Pfam" id="PF18759">
    <property type="entry name" value="Plavaka"/>
    <property type="match status" value="1"/>
</dbReference>
<feature type="domain" description="DUF6830" evidence="2">
    <location>
        <begin position="1199"/>
        <end position="1355"/>
    </location>
</feature>
<name>A0AAD5VHR1_9AGAR</name>
<evidence type="ECO:0000259" key="2">
    <source>
        <dbReference type="Pfam" id="PF20722"/>
    </source>
</evidence>
<evidence type="ECO:0000256" key="1">
    <source>
        <dbReference type="SAM" id="MobiDB-lite"/>
    </source>
</evidence>
<dbReference type="Proteomes" id="UP001213000">
    <property type="component" value="Unassembled WGS sequence"/>
</dbReference>
<feature type="region of interest" description="Disordered" evidence="1">
    <location>
        <begin position="296"/>
        <end position="351"/>
    </location>
</feature>
<dbReference type="InterPro" id="IPR041078">
    <property type="entry name" value="Plavaka"/>
</dbReference>
<reference evidence="3" key="1">
    <citation type="submission" date="2022-07" db="EMBL/GenBank/DDBJ databases">
        <title>Genome Sequence of Leucocoprinus birnbaumii.</title>
        <authorList>
            <person name="Buettner E."/>
        </authorList>
    </citation>
    <scope>NUCLEOTIDE SEQUENCE</scope>
    <source>
        <strain evidence="3">VT141</strain>
    </source>
</reference>
<proteinExistence type="predicted"/>
<evidence type="ECO:0000313" key="3">
    <source>
        <dbReference type="EMBL" id="KAJ3560440.1"/>
    </source>
</evidence>
<dbReference type="InterPro" id="IPR049233">
    <property type="entry name" value="DUF6830"/>
</dbReference>